<accession>A0AAW7X4Q1</accession>
<dbReference type="EMBL" id="JAUOPB010000003">
    <property type="protein sequence ID" value="MDO6421867.1"/>
    <property type="molecule type" value="Genomic_DNA"/>
</dbReference>
<evidence type="ECO:0000313" key="1">
    <source>
        <dbReference type="EMBL" id="MDO6421867.1"/>
    </source>
</evidence>
<sequence length="262" mass="29431">MEKNSPPPNNGSSTVEISRARAAERCAVTIAIDSNNIRPLYEQSCDTAFLLQRELEVWATALNHPTLTEFTLHNPTRFLQAHELTALIRTLAKLYNIQPIEKRLHTVNCDLADLNRNWLGLFKGLGFNRCLVEIALSDLENTPIVMQKLAKIKEFGFAQLGLVVYPAPALPDLKTAITPLLKTFNQMHIFLGHTSHNALDTNFELEPDEDSHISINVGPGVDAFVYSEHRYKLHNISLYTQALLNHKLPISTPITLPPRPIN</sequence>
<reference evidence="1" key="1">
    <citation type="submission" date="2023-07" db="EMBL/GenBank/DDBJ databases">
        <title>Genome content predicts the carbon catabolic preferences of heterotrophic bacteria.</title>
        <authorList>
            <person name="Gralka M."/>
        </authorList>
    </citation>
    <scope>NUCLEOTIDE SEQUENCE</scope>
    <source>
        <strain evidence="1">I3M17_2</strain>
    </source>
</reference>
<dbReference type="AlphaFoldDB" id="A0AAW7X4Q1"/>
<organism evidence="1 2">
    <name type="scientific">Saccharophagus degradans</name>
    <dbReference type="NCBI Taxonomy" id="86304"/>
    <lineage>
        <taxon>Bacteria</taxon>
        <taxon>Pseudomonadati</taxon>
        <taxon>Pseudomonadota</taxon>
        <taxon>Gammaproteobacteria</taxon>
        <taxon>Cellvibrionales</taxon>
        <taxon>Cellvibrionaceae</taxon>
        <taxon>Saccharophagus</taxon>
    </lineage>
</organism>
<proteinExistence type="predicted"/>
<dbReference type="Proteomes" id="UP001169760">
    <property type="component" value="Unassembled WGS sequence"/>
</dbReference>
<protein>
    <recommendedName>
        <fullName evidence="3">EAL domain-containing protein</fullName>
    </recommendedName>
</protein>
<dbReference type="RefSeq" id="WP_303491567.1">
    <property type="nucleotide sequence ID" value="NZ_JAUOPB010000003.1"/>
</dbReference>
<evidence type="ECO:0000313" key="2">
    <source>
        <dbReference type="Proteomes" id="UP001169760"/>
    </source>
</evidence>
<evidence type="ECO:0008006" key="3">
    <source>
        <dbReference type="Google" id="ProtNLM"/>
    </source>
</evidence>
<name>A0AAW7X4Q1_9GAMM</name>
<comment type="caution">
    <text evidence="1">The sequence shown here is derived from an EMBL/GenBank/DDBJ whole genome shotgun (WGS) entry which is preliminary data.</text>
</comment>
<gene>
    <name evidence="1" type="ORF">Q4521_05235</name>
</gene>